<keyword evidence="3 6" id="KW-0812">Transmembrane</keyword>
<feature type="transmembrane region" description="Helical" evidence="6">
    <location>
        <begin position="262"/>
        <end position="287"/>
    </location>
</feature>
<dbReference type="Gene3D" id="1.20.1250.20">
    <property type="entry name" value="MFS general substrate transporter like domains"/>
    <property type="match status" value="1"/>
</dbReference>
<evidence type="ECO:0000256" key="1">
    <source>
        <dbReference type="ARBA" id="ARBA00004651"/>
    </source>
</evidence>
<feature type="transmembrane region" description="Helical" evidence="6">
    <location>
        <begin position="299"/>
        <end position="317"/>
    </location>
</feature>
<protein>
    <submittedName>
        <fullName evidence="8">Efflux pump antibiotic resistance protein</fullName>
    </submittedName>
</protein>
<feature type="transmembrane region" description="Helical" evidence="6">
    <location>
        <begin position="163"/>
        <end position="183"/>
    </location>
</feature>
<proteinExistence type="predicted"/>
<dbReference type="InterPro" id="IPR020846">
    <property type="entry name" value="MFS_dom"/>
</dbReference>
<keyword evidence="9" id="KW-1185">Reference proteome</keyword>
<feature type="transmembrane region" description="Helical" evidence="6">
    <location>
        <begin position="43"/>
        <end position="63"/>
    </location>
</feature>
<dbReference type="PATRIC" id="fig|480391.4.peg.968"/>
<organism evidence="8 9">
    <name type="scientific">Pediococcus argentinicus</name>
    <dbReference type="NCBI Taxonomy" id="480391"/>
    <lineage>
        <taxon>Bacteria</taxon>
        <taxon>Bacillati</taxon>
        <taxon>Bacillota</taxon>
        <taxon>Bacilli</taxon>
        <taxon>Lactobacillales</taxon>
        <taxon>Lactobacillaceae</taxon>
        <taxon>Pediococcus</taxon>
    </lineage>
</organism>
<dbReference type="PANTHER" id="PTHR42718">
    <property type="entry name" value="MAJOR FACILITATOR SUPERFAMILY MULTIDRUG TRANSPORTER MFSC"/>
    <property type="match status" value="1"/>
</dbReference>
<feature type="transmembrane region" description="Helical" evidence="6">
    <location>
        <begin position="221"/>
        <end position="241"/>
    </location>
</feature>
<comment type="caution">
    <text evidence="8">The sequence shown here is derived from an EMBL/GenBank/DDBJ whole genome shotgun (WGS) entry which is preliminary data.</text>
</comment>
<name>A0A0R2NJV3_9LACO</name>
<comment type="subcellular location">
    <subcellularLocation>
        <location evidence="1">Cell membrane</location>
        <topology evidence="1">Multi-pass membrane protein</topology>
    </subcellularLocation>
</comment>
<evidence type="ECO:0000313" key="8">
    <source>
        <dbReference type="EMBL" id="KRO26040.1"/>
    </source>
</evidence>
<feature type="transmembrane region" description="Helical" evidence="6">
    <location>
        <begin position="438"/>
        <end position="456"/>
    </location>
</feature>
<evidence type="ECO:0000256" key="5">
    <source>
        <dbReference type="ARBA" id="ARBA00023136"/>
    </source>
</evidence>
<dbReference type="Proteomes" id="UP000051249">
    <property type="component" value="Unassembled WGS sequence"/>
</dbReference>
<dbReference type="CDD" id="cd17321">
    <property type="entry name" value="MFS_MMR_MDR_like"/>
    <property type="match status" value="1"/>
</dbReference>
<evidence type="ECO:0000259" key="7">
    <source>
        <dbReference type="PROSITE" id="PS50850"/>
    </source>
</evidence>
<evidence type="ECO:0000256" key="6">
    <source>
        <dbReference type="SAM" id="Phobius"/>
    </source>
</evidence>
<feature type="transmembrane region" description="Helical" evidence="6">
    <location>
        <begin position="100"/>
        <end position="121"/>
    </location>
</feature>
<evidence type="ECO:0000256" key="4">
    <source>
        <dbReference type="ARBA" id="ARBA00022989"/>
    </source>
</evidence>
<feature type="transmembrane region" description="Helical" evidence="6">
    <location>
        <begin position="195"/>
        <end position="215"/>
    </location>
</feature>
<dbReference type="Pfam" id="PF07690">
    <property type="entry name" value="MFS_1"/>
    <property type="match status" value="1"/>
</dbReference>
<reference evidence="8 9" key="1">
    <citation type="journal article" date="2015" name="Genome Announc.">
        <title>Expanding the biotechnology potential of lactobacilli through comparative genomics of 213 strains and associated genera.</title>
        <authorList>
            <person name="Sun Z."/>
            <person name="Harris H.M."/>
            <person name="McCann A."/>
            <person name="Guo C."/>
            <person name="Argimon S."/>
            <person name="Zhang W."/>
            <person name="Yang X."/>
            <person name="Jeffery I.B."/>
            <person name="Cooney J.C."/>
            <person name="Kagawa T.F."/>
            <person name="Liu W."/>
            <person name="Song Y."/>
            <person name="Salvetti E."/>
            <person name="Wrobel A."/>
            <person name="Rasinkangas P."/>
            <person name="Parkhill J."/>
            <person name="Rea M.C."/>
            <person name="O'Sullivan O."/>
            <person name="Ritari J."/>
            <person name="Douillard F.P."/>
            <person name="Paul Ross R."/>
            <person name="Yang R."/>
            <person name="Briner A.E."/>
            <person name="Felis G.E."/>
            <person name="de Vos W.M."/>
            <person name="Barrangou R."/>
            <person name="Klaenhammer T.R."/>
            <person name="Caufield P.W."/>
            <person name="Cui Y."/>
            <person name="Zhang H."/>
            <person name="O'Toole P.W."/>
        </authorList>
    </citation>
    <scope>NUCLEOTIDE SEQUENCE [LARGE SCALE GENOMIC DNA]</scope>
    <source>
        <strain evidence="8 9">DSM 23026</strain>
    </source>
</reference>
<feature type="domain" description="Major facilitator superfamily (MFS) profile" evidence="7">
    <location>
        <begin position="9"/>
        <end position="462"/>
    </location>
</feature>
<dbReference type="RefSeq" id="WP_057797919.1">
    <property type="nucleotide sequence ID" value="NZ_BJZZ01000003.1"/>
</dbReference>
<accession>A0A0R2NJV3</accession>
<feature type="transmembrane region" description="Helical" evidence="6">
    <location>
        <begin position="397"/>
        <end position="418"/>
    </location>
</feature>
<evidence type="ECO:0000313" key="9">
    <source>
        <dbReference type="Proteomes" id="UP000051249"/>
    </source>
</evidence>
<keyword evidence="5 6" id="KW-0472">Membrane</keyword>
<feature type="transmembrane region" description="Helical" evidence="6">
    <location>
        <begin position="7"/>
        <end position="31"/>
    </location>
</feature>
<gene>
    <name evidence="8" type="ORF">IV88_GL000954</name>
</gene>
<dbReference type="AlphaFoldDB" id="A0A0R2NJV3"/>
<dbReference type="Gene3D" id="1.20.1720.10">
    <property type="entry name" value="Multidrug resistance protein D"/>
    <property type="match status" value="1"/>
</dbReference>
<dbReference type="PROSITE" id="PS50850">
    <property type="entry name" value="MFS"/>
    <property type="match status" value="1"/>
</dbReference>
<evidence type="ECO:0000256" key="2">
    <source>
        <dbReference type="ARBA" id="ARBA00022448"/>
    </source>
</evidence>
<dbReference type="OrthoDB" id="102502at2"/>
<dbReference type="GO" id="GO:0005886">
    <property type="term" value="C:plasma membrane"/>
    <property type="evidence" value="ECO:0007669"/>
    <property type="project" value="UniProtKB-SubCell"/>
</dbReference>
<dbReference type="PRINTS" id="PR01036">
    <property type="entry name" value="TCRTETB"/>
</dbReference>
<sequence>MTALRRWLILVTLGIFFFMVIVDGSIVAIAIPTIAGSLSVPTGSANLIIAIYLVVISALLLPFGQIGDRWDRNQLFIIGTILFVVGSWLSGLGFHLSVVLLGRLIQAIGAGITMANSYALVTDTFEPQQLGRAFGIESIFISLGALAGPGIGGIILTHLSWHYLFWINIPIGIICILIELLVFPRKKVHASFKNYDWIGTLLLIIEATIFYIIGAQILTNFILSLILLVAFLFVGALFIQYEKRATEPLLKVSIFSNHTRRNYLLAAFYTFIVSYFFTLLAPLYLQIGLKFSSAFTGELLMVAPLIALVANPLAGFLVDQLNRTSIMKWGLLFLILSQVGLIISNGNHEPTIFILVSILLSIGTALFGTANNTLIMQSAELQERGLVGSLNSLAREFGMILGTTIASFTYYTSISMQTNKSIQSVLGQTLNVIIHGQRVVYIIGLLLFLLAGVAIYKSKEMIKNDAIKTKRSRRSSI</sequence>
<feature type="transmembrane region" description="Helical" evidence="6">
    <location>
        <begin position="352"/>
        <end position="376"/>
    </location>
</feature>
<dbReference type="GO" id="GO:0022857">
    <property type="term" value="F:transmembrane transporter activity"/>
    <property type="evidence" value="ECO:0007669"/>
    <property type="project" value="InterPro"/>
</dbReference>
<keyword evidence="4 6" id="KW-1133">Transmembrane helix</keyword>
<feature type="transmembrane region" description="Helical" evidence="6">
    <location>
        <begin position="329"/>
        <end position="346"/>
    </location>
</feature>
<feature type="transmembrane region" description="Helical" evidence="6">
    <location>
        <begin position="75"/>
        <end position="94"/>
    </location>
</feature>
<dbReference type="SUPFAM" id="SSF103473">
    <property type="entry name" value="MFS general substrate transporter"/>
    <property type="match status" value="1"/>
</dbReference>
<evidence type="ECO:0000256" key="3">
    <source>
        <dbReference type="ARBA" id="ARBA00022692"/>
    </source>
</evidence>
<dbReference type="PANTHER" id="PTHR42718:SF9">
    <property type="entry name" value="MAJOR FACILITATOR SUPERFAMILY MULTIDRUG TRANSPORTER MFSC"/>
    <property type="match status" value="1"/>
</dbReference>
<feature type="transmembrane region" description="Helical" evidence="6">
    <location>
        <begin position="133"/>
        <end position="157"/>
    </location>
</feature>
<keyword evidence="2" id="KW-0813">Transport</keyword>
<dbReference type="InterPro" id="IPR011701">
    <property type="entry name" value="MFS"/>
</dbReference>
<dbReference type="InterPro" id="IPR036259">
    <property type="entry name" value="MFS_trans_sf"/>
</dbReference>
<dbReference type="EMBL" id="JQCQ01000003">
    <property type="protein sequence ID" value="KRO26040.1"/>
    <property type="molecule type" value="Genomic_DNA"/>
</dbReference>